<organism evidence="1">
    <name type="scientific">Paenibacillus sp. SYP-B3998</name>
    <dbReference type="NCBI Taxonomy" id="2678564"/>
    <lineage>
        <taxon>Bacteria</taxon>
        <taxon>Bacillati</taxon>
        <taxon>Bacillota</taxon>
        <taxon>Bacilli</taxon>
        <taxon>Bacillales</taxon>
        <taxon>Paenibacillaceae</taxon>
        <taxon>Paenibacillus</taxon>
    </lineage>
</organism>
<comment type="caution">
    <text evidence="1">The sequence shown here is derived from an EMBL/GenBank/DDBJ whole genome shotgun (WGS) entry which is preliminary data.</text>
</comment>
<dbReference type="Pfam" id="PF08310">
    <property type="entry name" value="LGFP"/>
    <property type="match status" value="2"/>
</dbReference>
<name>A0A6G3ZXQ8_9BACL</name>
<proteinExistence type="predicted"/>
<gene>
    <name evidence="1" type="ORF">GK047_12870</name>
</gene>
<reference evidence="1" key="1">
    <citation type="submission" date="2020-02" db="EMBL/GenBank/DDBJ databases">
        <authorList>
            <person name="Shen X.-R."/>
            <person name="Zhang Y.-X."/>
        </authorList>
    </citation>
    <scope>NUCLEOTIDE SEQUENCE</scope>
    <source>
        <strain evidence="1">SYP-B3998</strain>
    </source>
</reference>
<dbReference type="AlphaFoldDB" id="A0A6G3ZXQ8"/>
<dbReference type="EMBL" id="JAAIKC010000004">
    <property type="protein sequence ID" value="NEW06895.1"/>
    <property type="molecule type" value="Genomic_DNA"/>
</dbReference>
<dbReference type="InterPro" id="IPR013207">
    <property type="entry name" value="LGFP"/>
</dbReference>
<sequence>MTNGKVWAESSFLRFPLTDTLPVAGGGLHNDFQGGSIYWHPSLGAHEVHGAIQDKWFSLSPELKNILGYLVTDEEKTPDQIGRYNHFQGGSIYWHPSLGAHEVHGAVRDKWANMNWEKGPLGYPISDLVNKRQNFQGGYIELYRGTPTSHCNYYETGCDIGISHPPSPQECIRRRIYCERQCKHWDEWTDIYANCMRDCEDLFKICCPSC</sequence>
<evidence type="ECO:0000313" key="1">
    <source>
        <dbReference type="EMBL" id="NEW06895.1"/>
    </source>
</evidence>
<accession>A0A6G3ZXQ8</accession>
<protein>
    <submittedName>
        <fullName evidence="1">Uncharacterized protein</fullName>
    </submittedName>
</protein>